<sequence>MEDNKEQCRALTREAEHLRKNLLSVIQDNKTYRKAQERLESEVFAQAQELAESHKETQILKRRQKDLQKRLESERENYENDRLLWQQRESELCGEIKRWVMQNNNHPRRTRSATASNIWASPRPSSALPLPGQPKWEQQSLLERRNTNSNDAKARAQDKLIADLKSQVEQQKRVIEDALMAAETQAQRMESLEEELVSLKQVNGSLMEDNESYQMLLHEKTMTGQFLKKVEEECDAADNAPEPNSLAAELDHASQMNGSGGDQNEEYANKLKKLSDENRMLQESNKALSLYMNKILLKIIDNQELVDVLNIDDLAPPSSPPSKEPEAAKEIKQEATNDKSNRSNCKDSARPRRSTVSSWISTPKQTSTTEFGETTAHSRANTTNGSSSGWSRALKRMTIGSWSSYNQGVPAKSHHDDRRDKDKDRESGSSNSDVFDRDSGIESC</sequence>
<feature type="compositionally biased region" description="Basic and acidic residues" evidence="2">
    <location>
        <begin position="323"/>
        <end position="350"/>
    </location>
</feature>
<dbReference type="STRING" id="13706.A0A1X2HCC1"/>
<dbReference type="InParanoid" id="A0A1X2HCC1"/>
<dbReference type="OMA" id="NCKDSAR"/>
<feature type="compositionally biased region" description="Basic and acidic residues" evidence="2">
    <location>
        <begin position="434"/>
        <end position="444"/>
    </location>
</feature>
<keyword evidence="4" id="KW-1185">Reference proteome</keyword>
<feature type="compositionally biased region" description="Polar residues" evidence="2">
    <location>
        <begin position="354"/>
        <end position="390"/>
    </location>
</feature>
<evidence type="ECO:0000256" key="1">
    <source>
        <dbReference type="SAM" id="Coils"/>
    </source>
</evidence>
<feature type="region of interest" description="Disordered" evidence="2">
    <location>
        <begin position="104"/>
        <end position="134"/>
    </location>
</feature>
<comment type="caution">
    <text evidence="3">The sequence shown here is derived from an EMBL/GenBank/DDBJ whole genome shotgun (WGS) entry which is preliminary data.</text>
</comment>
<evidence type="ECO:0000313" key="4">
    <source>
        <dbReference type="Proteomes" id="UP000242180"/>
    </source>
</evidence>
<dbReference type="OrthoDB" id="2121319at2759"/>
<proteinExistence type="predicted"/>
<feature type="coiled-coil region" evidence="1">
    <location>
        <begin position="57"/>
        <end position="88"/>
    </location>
</feature>
<protein>
    <submittedName>
        <fullName evidence="3">Uncharacterized protein</fullName>
    </submittedName>
</protein>
<dbReference type="PANTHER" id="PTHR38120">
    <property type="entry name" value="EXPRESSED PROTEIN"/>
    <property type="match status" value="1"/>
</dbReference>
<dbReference type="AlphaFoldDB" id="A0A1X2HCC1"/>
<dbReference type="PANTHER" id="PTHR38120:SF1">
    <property type="entry name" value="M PROTEIN, SEROTYPE 2.1"/>
    <property type="match status" value="1"/>
</dbReference>
<gene>
    <name evidence="3" type="ORF">BCR43DRAFT_514839</name>
</gene>
<feature type="compositionally biased region" description="Low complexity" evidence="2">
    <location>
        <begin position="120"/>
        <end position="130"/>
    </location>
</feature>
<dbReference type="Gene3D" id="1.20.5.2440">
    <property type="match status" value="1"/>
</dbReference>
<organism evidence="3 4">
    <name type="scientific">Syncephalastrum racemosum</name>
    <name type="common">Filamentous fungus</name>
    <dbReference type="NCBI Taxonomy" id="13706"/>
    <lineage>
        <taxon>Eukaryota</taxon>
        <taxon>Fungi</taxon>
        <taxon>Fungi incertae sedis</taxon>
        <taxon>Mucoromycota</taxon>
        <taxon>Mucoromycotina</taxon>
        <taxon>Mucoromycetes</taxon>
        <taxon>Mucorales</taxon>
        <taxon>Syncephalastraceae</taxon>
        <taxon>Syncephalastrum</taxon>
    </lineage>
</organism>
<feature type="compositionally biased region" description="Basic and acidic residues" evidence="2">
    <location>
        <begin position="413"/>
        <end position="427"/>
    </location>
</feature>
<evidence type="ECO:0000256" key="2">
    <source>
        <dbReference type="SAM" id="MobiDB-lite"/>
    </source>
</evidence>
<reference evidence="3 4" key="1">
    <citation type="submission" date="2016-07" db="EMBL/GenBank/DDBJ databases">
        <title>Pervasive Adenine N6-methylation of Active Genes in Fungi.</title>
        <authorList>
            <consortium name="DOE Joint Genome Institute"/>
            <person name="Mondo S.J."/>
            <person name="Dannebaum R.O."/>
            <person name="Kuo R.C."/>
            <person name="Labutti K."/>
            <person name="Haridas S."/>
            <person name="Kuo A."/>
            <person name="Salamov A."/>
            <person name="Ahrendt S.R."/>
            <person name="Lipzen A."/>
            <person name="Sullivan W."/>
            <person name="Andreopoulos W.B."/>
            <person name="Clum A."/>
            <person name="Lindquist E."/>
            <person name="Daum C."/>
            <person name="Ramamoorthy G.K."/>
            <person name="Gryganskyi A."/>
            <person name="Culley D."/>
            <person name="Magnuson J.K."/>
            <person name="James T.Y."/>
            <person name="O'Malley M.A."/>
            <person name="Stajich J.E."/>
            <person name="Spatafora J.W."/>
            <person name="Visel A."/>
            <person name="Grigoriev I.V."/>
        </authorList>
    </citation>
    <scope>NUCLEOTIDE SEQUENCE [LARGE SCALE GENOMIC DNA]</scope>
    <source>
        <strain evidence="3 4">NRRL 2496</strain>
    </source>
</reference>
<dbReference type="EMBL" id="MCGN01000005">
    <property type="protein sequence ID" value="ORY96439.1"/>
    <property type="molecule type" value="Genomic_DNA"/>
</dbReference>
<feature type="region of interest" description="Disordered" evidence="2">
    <location>
        <begin position="316"/>
        <end position="444"/>
    </location>
</feature>
<name>A0A1X2HCC1_SYNRA</name>
<accession>A0A1X2HCC1</accession>
<feature type="coiled-coil region" evidence="1">
    <location>
        <begin position="161"/>
        <end position="209"/>
    </location>
</feature>
<keyword evidence="1" id="KW-0175">Coiled coil</keyword>
<dbReference type="Proteomes" id="UP000242180">
    <property type="component" value="Unassembled WGS sequence"/>
</dbReference>
<evidence type="ECO:0000313" key="3">
    <source>
        <dbReference type="EMBL" id="ORY96439.1"/>
    </source>
</evidence>